<feature type="domain" description="GGDEF" evidence="2">
    <location>
        <begin position="210"/>
        <end position="344"/>
    </location>
</feature>
<dbReference type="PROSITE" id="PS50883">
    <property type="entry name" value="EAL"/>
    <property type="match status" value="1"/>
</dbReference>
<dbReference type="InterPro" id="IPR043128">
    <property type="entry name" value="Rev_trsase/Diguanyl_cyclase"/>
</dbReference>
<dbReference type="SMART" id="SM00052">
    <property type="entry name" value="EAL"/>
    <property type="match status" value="1"/>
</dbReference>
<dbReference type="InterPro" id="IPR035919">
    <property type="entry name" value="EAL_sf"/>
</dbReference>
<comment type="caution">
    <text evidence="3">The sequence shown here is derived from an EMBL/GenBank/DDBJ whole genome shotgun (WGS) entry which is preliminary data.</text>
</comment>
<dbReference type="SMART" id="SM00267">
    <property type="entry name" value="GGDEF"/>
    <property type="match status" value="1"/>
</dbReference>
<sequence>MTDRMNPELPTSSGLQAGDVFRQLADIFTFVGDDNFFDRLTQCIATILGVDYVLCARIEDFRQVSVPVSFYTPRGHQQAPHYVLAGTPCERVRGQDTCYFSEGVAAQFPSDTMLSDLGVDSYMGYAIMNRSGKKLGLICIMHSQTLENESIARDVLRMCGAQIGVEMQRQASLGQISQLAYQDVVTGLPNRAAFTEKLNNELYESMRSDEPLSLLVLDLRRFKEINDLHGHEVGDAVLALTAKRLKGFIENGEYLARYGSDEFGILMPGLGGSDLPLAIERVKSAFHEPIKVNSKLSVFVEVNVGAAQYPGESESGGTLFQHASIALEHAKRVSTRSRIYDASMGEFLQQKQSKIERLGQAIRNEGLALYYQPQFDLYTGELIGAEALCRWDDEVWGQVSPVEFIALAEERGLIRELGDWVVRNASAQLREWNKDKDRFTGVLSINVSAQQFDSPYLVDYFLNSTKDIPTERLGIEITESIMMRYPEQAMKLLARLRERGYSISIDDFGTGFSSLSYLSRFPLSALKIDRSFVSAITTDKHNMSIVSTIIAMAKNLKMNVVAEGVETEEQAELLRNLGCHSVQGYLYGKPVSAREFEQAWLS</sequence>
<dbReference type="SUPFAM" id="SSF55781">
    <property type="entry name" value="GAF domain-like"/>
    <property type="match status" value="1"/>
</dbReference>
<dbReference type="OrthoDB" id="9804951at2"/>
<dbReference type="PROSITE" id="PS50887">
    <property type="entry name" value="GGDEF"/>
    <property type="match status" value="1"/>
</dbReference>
<dbReference type="GO" id="GO:0071111">
    <property type="term" value="F:cyclic-guanylate-specific phosphodiesterase activity"/>
    <property type="evidence" value="ECO:0007669"/>
    <property type="project" value="InterPro"/>
</dbReference>
<proteinExistence type="predicted"/>
<dbReference type="InterPro" id="IPR001633">
    <property type="entry name" value="EAL_dom"/>
</dbReference>
<gene>
    <name evidence="3" type="ORF">FM042_03565</name>
</gene>
<evidence type="ECO:0000259" key="1">
    <source>
        <dbReference type="PROSITE" id="PS50883"/>
    </source>
</evidence>
<dbReference type="EMBL" id="VJWL01000001">
    <property type="protein sequence ID" value="TRW49940.1"/>
    <property type="molecule type" value="Genomic_DNA"/>
</dbReference>
<organism evidence="3 4">
    <name type="scientific">Aliidiomarina halalkaliphila</name>
    <dbReference type="NCBI Taxonomy" id="2593535"/>
    <lineage>
        <taxon>Bacteria</taxon>
        <taxon>Pseudomonadati</taxon>
        <taxon>Pseudomonadota</taxon>
        <taxon>Gammaproteobacteria</taxon>
        <taxon>Alteromonadales</taxon>
        <taxon>Idiomarinaceae</taxon>
        <taxon>Aliidiomarina</taxon>
    </lineage>
</organism>
<evidence type="ECO:0000259" key="2">
    <source>
        <dbReference type="PROSITE" id="PS50887"/>
    </source>
</evidence>
<dbReference type="CDD" id="cd01949">
    <property type="entry name" value="GGDEF"/>
    <property type="match status" value="1"/>
</dbReference>
<dbReference type="InterPro" id="IPR050706">
    <property type="entry name" value="Cyclic-di-GMP_PDE-like"/>
</dbReference>
<dbReference type="RefSeq" id="WP_143234386.1">
    <property type="nucleotide sequence ID" value="NZ_VJWL01000001.1"/>
</dbReference>
<dbReference type="InterPro" id="IPR000160">
    <property type="entry name" value="GGDEF_dom"/>
</dbReference>
<dbReference type="SUPFAM" id="SSF141868">
    <property type="entry name" value="EAL domain-like"/>
    <property type="match status" value="1"/>
</dbReference>
<dbReference type="NCBIfam" id="TIGR00254">
    <property type="entry name" value="GGDEF"/>
    <property type="match status" value="1"/>
</dbReference>
<dbReference type="CDD" id="cd01948">
    <property type="entry name" value="EAL"/>
    <property type="match status" value="1"/>
</dbReference>
<dbReference type="Gene3D" id="3.30.70.270">
    <property type="match status" value="1"/>
</dbReference>
<accession>A0A552X4I6</accession>
<keyword evidence="4" id="KW-1185">Reference proteome</keyword>
<feature type="domain" description="EAL" evidence="1">
    <location>
        <begin position="351"/>
        <end position="602"/>
    </location>
</feature>
<protein>
    <submittedName>
        <fullName evidence="3">Bifunctional diguanylate cyclase/phosphodiesterase</fullName>
    </submittedName>
</protein>
<dbReference type="Proteomes" id="UP000320359">
    <property type="component" value="Unassembled WGS sequence"/>
</dbReference>
<dbReference type="PANTHER" id="PTHR33121">
    <property type="entry name" value="CYCLIC DI-GMP PHOSPHODIESTERASE PDEF"/>
    <property type="match status" value="1"/>
</dbReference>
<evidence type="ECO:0000313" key="4">
    <source>
        <dbReference type="Proteomes" id="UP000320359"/>
    </source>
</evidence>
<dbReference type="AlphaFoldDB" id="A0A552X4I6"/>
<evidence type="ECO:0000313" key="3">
    <source>
        <dbReference type="EMBL" id="TRW49940.1"/>
    </source>
</evidence>
<dbReference type="InterPro" id="IPR029787">
    <property type="entry name" value="Nucleotide_cyclase"/>
</dbReference>
<dbReference type="SUPFAM" id="SSF55073">
    <property type="entry name" value="Nucleotide cyclase"/>
    <property type="match status" value="1"/>
</dbReference>
<dbReference type="Gene3D" id="3.20.20.450">
    <property type="entry name" value="EAL domain"/>
    <property type="match status" value="1"/>
</dbReference>
<dbReference type="PANTHER" id="PTHR33121:SF70">
    <property type="entry name" value="SIGNALING PROTEIN YKOW"/>
    <property type="match status" value="1"/>
</dbReference>
<dbReference type="Pfam" id="PF00990">
    <property type="entry name" value="GGDEF"/>
    <property type="match status" value="1"/>
</dbReference>
<reference evidence="3 4" key="1">
    <citation type="submission" date="2019-07" db="EMBL/GenBank/DDBJ databases">
        <authorList>
            <person name="Yang M."/>
            <person name="Zhao D."/>
            <person name="Xiang H."/>
        </authorList>
    </citation>
    <scope>NUCLEOTIDE SEQUENCE [LARGE SCALE GENOMIC DNA]</scope>
    <source>
        <strain evidence="3 4">IM1326</strain>
    </source>
</reference>
<dbReference type="Pfam" id="PF00563">
    <property type="entry name" value="EAL"/>
    <property type="match status" value="1"/>
</dbReference>
<name>A0A552X4I6_9GAMM</name>